<evidence type="ECO:0000256" key="3">
    <source>
        <dbReference type="ARBA" id="ARBA00022833"/>
    </source>
</evidence>
<name>A0A6G1GYP6_9PEZI</name>
<feature type="domain" description="RING-type" evidence="5">
    <location>
        <begin position="67"/>
        <end position="111"/>
    </location>
</feature>
<dbReference type="EMBL" id="ML977159">
    <property type="protein sequence ID" value="KAF1986055.1"/>
    <property type="molecule type" value="Genomic_DNA"/>
</dbReference>
<evidence type="ECO:0000313" key="6">
    <source>
        <dbReference type="EMBL" id="KAF1986055.1"/>
    </source>
</evidence>
<sequence length="390" mass="44934">MLEYYAILKCFIIPTSLRWSGSNHQPNDVKPNASSLAPKLPTRLAFFRDLSTKSPDSRRTLPDDEVCPMCHCPFNEVEEDVFNFPCSHLFCSTCVTSWYDGTPGRNHCVSCYQTLFFLPGYDEARTHPRFNLLTVEDNHVWIRIIWRVEGTRAIWRYVRAGIHQVHRDDLEDRYEAWNVQAMLLSGNLMAFSAEEMRGLVHAVHDGLMQLWDAVFNARASMANAGQEDKVGALLQQEGGERYFAYHGTFRPNELLIDFFLSRPWARSWNRYDLGVDNVHRPVAWDSGLSPLMVMAALDRLIARIANSENQRALVALRSDLGEAFGVQHLLYYRVWLSNGISLIEEALDRGDGPVRDTIAQIHRQFNRELRVARRDHQPFEYTVNAFINVL</sequence>
<reference evidence="6" key="1">
    <citation type="journal article" date="2020" name="Stud. Mycol.">
        <title>101 Dothideomycetes genomes: a test case for predicting lifestyles and emergence of pathogens.</title>
        <authorList>
            <person name="Haridas S."/>
            <person name="Albert R."/>
            <person name="Binder M."/>
            <person name="Bloem J."/>
            <person name="Labutti K."/>
            <person name="Salamov A."/>
            <person name="Andreopoulos B."/>
            <person name="Baker S."/>
            <person name="Barry K."/>
            <person name="Bills G."/>
            <person name="Bluhm B."/>
            <person name="Cannon C."/>
            <person name="Castanera R."/>
            <person name="Culley D."/>
            <person name="Daum C."/>
            <person name="Ezra D."/>
            <person name="Gonzalez J."/>
            <person name="Henrissat B."/>
            <person name="Kuo A."/>
            <person name="Liang C."/>
            <person name="Lipzen A."/>
            <person name="Lutzoni F."/>
            <person name="Magnuson J."/>
            <person name="Mondo S."/>
            <person name="Nolan M."/>
            <person name="Ohm R."/>
            <person name="Pangilinan J."/>
            <person name="Park H.-J."/>
            <person name="Ramirez L."/>
            <person name="Alfaro M."/>
            <person name="Sun H."/>
            <person name="Tritt A."/>
            <person name="Yoshinaga Y."/>
            <person name="Zwiers L.-H."/>
            <person name="Turgeon B."/>
            <person name="Goodwin S."/>
            <person name="Spatafora J."/>
            <person name="Crous P."/>
            <person name="Grigoriev I."/>
        </authorList>
    </citation>
    <scope>NUCLEOTIDE SEQUENCE</scope>
    <source>
        <strain evidence="6">CBS 113979</strain>
    </source>
</reference>
<dbReference type="InterPro" id="IPR013083">
    <property type="entry name" value="Znf_RING/FYVE/PHD"/>
</dbReference>
<dbReference type="InterPro" id="IPR001841">
    <property type="entry name" value="Znf_RING"/>
</dbReference>
<keyword evidence="1" id="KW-0479">Metal-binding</keyword>
<dbReference type="PROSITE" id="PS00518">
    <property type="entry name" value="ZF_RING_1"/>
    <property type="match status" value="1"/>
</dbReference>
<evidence type="ECO:0000313" key="7">
    <source>
        <dbReference type="Proteomes" id="UP000800041"/>
    </source>
</evidence>
<evidence type="ECO:0000256" key="4">
    <source>
        <dbReference type="PROSITE-ProRule" id="PRU00175"/>
    </source>
</evidence>
<dbReference type="Proteomes" id="UP000800041">
    <property type="component" value="Unassembled WGS sequence"/>
</dbReference>
<dbReference type="GO" id="GO:0008270">
    <property type="term" value="F:zinc ion binding"/>
    <property type="evidence" value="ECO:0007669"/>
    <property type="project" value="UniProtKB-KW"/>
</dbReference>
<proteinExistence type="predicted"/>
<evidence type="ECO:0000256" key="1">
    <source>
        <dbReference type="ARBA" id="ARBA00022723"/>
    </source>
</evidence>
<dbReference type="SUPFAM" id="SSF57850">
    <property type="entry name" value="RING/U-box"/>
    <property type="match status" value="1"/>
</dbReference>
<dbReference type="Pfam" id="PF00097">
    <property type="entry name" value="zf-C3HC4"/>
    <property type="match status" value="1"/>
</dbReference>
<dbReference type="Gene3D" id="3.30.40.10">
    <property type="entry name" value="Zinc/RING finger domain, C3HC4 (zinc finger)"/>
    <property type="match status" value="1"/>
</dbReference>
<evidence type="ECO:0000256" key="2">
    <source>
        <dbReference type="ARBA" id="ARBA00022771"/>
    </source>
</evidence>
<organism evidence="6 7">
    <name type="scientific">Aulographum hederae CBS 113979</name>
    <dbReference type="NCBI Taxonomy" id="1176131"/>
    <lineage>
        <taxon>Eukaryota</taxon>
        <taxon>Fungi</taxon>
        <taxon>Dikarya</taxon>
        <taxon>Ascomycota</taxon>
        <taxon>Pezizomycotina</taxon>
        <taxon>Dothideomycetes</taxon>
        <taxon>Pleosporomycetidae</taxon>
        <taxon>Aulographales</taxon>
        <taxon>Aulographaceae</taxon>
    </lineage>
</organism>
<keyword evidence="3" id="KW-0862">Zinc</keyword>
<accession>A0A6G1GYP6</accession>
<protein>
    <recommendedName>
        <fullName evidence="5">RING-type domain-containing protein</fullName>
    </recommendedName>
</protein>
<dbReference type="InterPro" id="IPR018957">
    <property type="entry name" value="Znf_C3HC4_RING-type"/>
</dbReference>
<gene>
    <name evidence="6" type="ORF">K402DRAFT_404829</name>
</gene>
<dbReference type="OrthoDB" id="9049620at2759"/>
<keyword evidence="7" id="KW-1185">Reference proteome</keyword>
<dbReference type="InterPro" id="IPR017907">
    <property type="entry name" value="Znf_RING_CS"/>
</dbReference>
<dbReference type="AlphaFoldDB" id="A0A6G1GYP6"/>
<dbReference type="PROSITE" id="PS50089">
    <property type="entry name" value="ZF_RING_2"/>
    <property type="match status" value="1"/>
</dbReference>
<evidence type="ECO:0000259" key="5">
    <source>
        <dbReference type="PROSITE" id="PS50089"/>
    </source>
</evidence>
<keyword evidence="2 4" id="KW-0863">Zinc-finger</keyword>